<keyword evidence="1" id="KW-0158">Chromosome</keyword>
<evidence type="ECO:0000313" key="3">
    <source>
        <dbReference type="EMBL" id="KAK9889319.1"/>
    </source>
</evidence>
<dbReference type="Pfam" id="PF16682">
    <property type="entry name" value="MSL2-CXC"/>
    <property type="match status" value="1"/>
</dbReference>
<reference evidence="3 4" key="1">
    <citation type="submission" date="2023-03" db="EMBL/GenBank/DDBJ databases">
        <title>Genome insight into feeding habits of ladybird beetles.</title>
        <authorList>
            <person name="Li H.-S."/>
            <person name="Huang Y.-H."/>
            <person name="Pang H."/>
        </authorList>
    </citation>
    <scope>NUCLEOTIDE SEQUENCE [LARGE SCALE GENOMIC DNA]</scope>
    <source>
        <strain evidence="3">SYSU_2023b</strain>
        <tissue evidence="3">Whole body</tissue>
    </source>
</reference>
<organism evidence="3 4">
    <name type="scientific">Henosepilachna vigintioctopunctata</name>
    <dbReference type="NCBI Taxonomy" id="420089"/>
    <lineage>
        <taxon>Eukaryota</taxon>
        <taxon>Metazoa</taxon>
        <taxon>Ecdysozoa</taxon>
        <taxon>Arthropoda</taxon>
        <taxon>Hexapoda</taxon>
        <taxon>Insecta</taxon>
        <taxon>Pterygota</taxon>
        <taxon>Neoptera</taxon>
        <taxon>Endopterygota</taxon>
        <taxon>Coleoptera</taxon>
        <taxon>Polyphaga</taxon>
        <taxon>Cucujiformia</taxon>
        <taxon>Coccinelloidea</taxon>
        <taxon>Coccinellidae</taxon>
        <taxon>Epilachninae</taxon>
        <taxon>Epilachnini</taxon>
        <taxon>Henosepilachna</taxon>
    </lineage>
</organism>
<protein>
    <recommendedName>
        <fullName evidence="2">CXC MSL2-type domain-containing protein</fullName>
    </recommendedName>
</protein>
<feature type="domain" description="CXC MSL2-type" evidence="2">
    <location>
        <begin position="265"/>
        <end position="316"/>
    </location>
</feature>
<evidence type="ECO:0000256" key="1">
    <source>
        <dbReference type="PROSITE-ProRule" id="PRU01396"/>
    </source>
</evidence>
<comment type="caution">
    <text evidence="3">The sequence shown here is derived from an EMBL/GenBank/DDBJ whole genome shotgun (WGS) entry which is preliminary data.</text>
</comment>
<dbReference type="PANTHER" id="PTHR16048:SF3">
    <property type="entry name" value="E3 UBIQUITIN-PROTEIN LIGASE MSL2"/>
    <property type="match status" value="1"/>
</dbReference>
<proteinExistence type="inferred from homology"/>
<name>A0AAW1VBR2_9CUCU</name>
<dbReference type="InterPro" id="IPR032043">
    <property type="entry name" value="Msl2_Znf-RING"/>
</dbReference>
<dbReference type="GO" id="GO:0072487">
    <property type="term" value="C:MSL complex"/>
    <property type="evidence" value="ECO:0007669"/>
    <property type="project" value="UniProtKB-UniRule"/>
</dbReference>
<dbReference type="EMBL" id="JARQZJ010000122">
    <property type="protein sequence ID" value="KAK9889319.1"/>
    <property type="molecule type" value="Genomic_DNA"/>
</dbReference>
<dbReference type="InterPro" id="IPR032049">
    <property type="entry name" value="Msl2-CXC"/>
</dbReference>
<dbReference type="SMART" id="SM01114">
    <property type="entry name" value="CXC"/>
    <property type="match status" value="1"/>
</dbReference>
<evidence type="ECO:0000259" key="2">
    <source>
        <dbReference type="PROSITE" id="PS52051"/>
    </source>
</evidence>
<dbReference type="Gene3D" id="3.30.40.10">
    <property type="entry name" value="Zinc/RING finger domain, C3HC4 (zinc finger)"/>
    <property type="match status" value="1"/>
</dbReference>
<keyword evidence="4" id="KW-1185">Reference proteome</keyword>
<dbReference type="AlphaFoldDB" id="A0AAW1VBR2"/>
<dbReference type="SUPFAM" id="SSF57850">
    <property type="entry name" value="RING/U-box"/>
    <property type="match status" value="1"/>
</dbReference>
<keyword evidence="1" id="KW-0539">Nucleus</keyword>
<sequence length="399" mass="44164">MAKMNSVSLYVTTNQIILKADPQDSSSWQDLYRLLPYLRNSLSCIVCGYLLVDPQTPTAGRCFHHLCRKCKGGRKKLKPTCSWCRNCVEYSENKSLRILLQCYQQMCQHLTQNFIYEGLQEQASSLPLAATVERGAGNLLALIREGSEFQDDYQSEGGIPKSTYNILPCIYTNSSTQTLQMTSSIETHPVPSPKNIINLVNSANIPSSSNIATNLFSLMYPSGGNGISIRKKSKVLHEKKKIIPMKDIIEKVPLFKKPVNKCVIQSKKGCRCGNATATPGKLTCCGQRCPCYVDSKACIDCKCRGCRNPHTPEGFKVRPTIIPDIQPVSYQVSQSPQIVESQLLHHSSVKLGNLDLDPQFAFDPLGIKTYKVVTGYSGLPISANVLMNSTIVEDDSLDV</sequence>
<comment type="similarity">
    <text evidence="1">Belongs to the MSL2 family.</text>
</comment>
<dbReference type="GO" id="GO:0061630">
    <property type="term" value="F:ubiquitin protein ligase activity"/>
    <property type="evidence" value="ECO:0007669"/>
    <property type="project" value="InterPro"/>
</dbReference>
<dbReference type="CDD" id="cd13122">
    <property type="entry name" value="MSL2_CXC"/>
    <property type="match status" value="1"/>
</dbReference>
<dbReference type="PANTHER" id="PTHR16048">
    <property type="entry name" value="MSL2-RELATED"/>
    <property type="match status" value="1"/>
</dbReference>
<dbReference type="PROSITE" id="PS52051">
    <property type="entry name" value="CXC_MSL2"/>
    <property type="match status" value="1"/>
</dbReference>
<accession>A0AAW1VBR2</accession>
<gene>
    <name evidence="3" type="ORF">WA026_004598</name>
</gene>
<evidence type="ECO:0000313" key="4">
    <source>
        <dbReference type="Proteomes" id="UP001431783"/>
    </source>
</evidence>
<dbReference type="Proteomes" id="UP001431783">
    <property type="component" value="Unassembled WGS sequence"/>
</dbReference>
<dbReference type="Pfam" id="PF16685">
    <property type="entry name" value="zf-RING_10"/>
    <property type="match status" value="1"/>
</dbReference>
<dbReference type="GO" id="GO:0016567">
    <property type="term" value="P:protein ubiquitination"/>
    <property type="evidence" value="ECO:0007669"/>
    <property type="project" value="TreeGrafter"/>
</dbReference>
<dbReference type="InterPro" id="IPR033467">
    <property type="entry name" value="Tesmin/TSO1-like_CXC"/>
</dbReference>
<dbReference type="InterPro" id="IPR037922">
    <property type="entry name" value="MSL2"/>
</dbReference>
<dbReference type="InterPro" id="IPR013083">
    <property type="entry name" value="Znf_RING/FYVE/PHD"/>
</dbReference>